<accession>A0AAE1TTA2</accession>
<gene>
    <name evidence="2" type="ORF">Pmani_032922</name>
</gene>
<organism evidence="2 3">
    <name type="scientific">Petrolisthes manimaculis</name>
    <dbReference type="NCBI Taxonomy" id="1843537"/>
    <lineage>
        <taxon>Eukaryota</taxon>
        <taxon>Metazoa</taxon>
        <taxon>Ecdysozoa</taxon>
        <taxon>Arthropoda</taxon>
        <taxon>Crustacea</taxon>
        <taxon>Multicrustacea</taxon>
        <taxon>Malacostraca</taxon>
        <taxon>Eumalacostraca</taxon>
        <taxon>Eucarida</taxon>
        <taxon>Decapoda</taxon>
        <taxon>Pleocyemata</taxon>
        <taxon>Anomura</taxon>
        <taxon>Galatheoidea</taxon>
        <taxon>Porcellanidae</taxon>
        <taxon>Petrolisthes</taxon>
    </lineage>
</organism>
<protein>
    <submittedName>
        <fullName evidence="2">Uncharacterized protein</fullName>
    </submittedName>
</protein>
<comment type="caution">
    <text evidence="2">The sequence shown here is derived from an EMBL/GenBank/DDBJ whole genome shotgun (WGS) entry which is preliminary data.</text>
</comment>
<evidence type="ECO:0000313" key="3">
    <source>
        <dbReference type="Proteomes" id="UP001292094"/>
    </source>
</evidence>
<evidence type="ECO:0000313" key="2">
    <source>
        <dbReference type="EMBL" id="KAK4294454.1"/>
    </source>
</evidence>
<dbReference type="Proteomes" id="UP001292094">
    <property type="component" value="Unassembled WGS sequence"/>
</dbReference>
<feature type="compositionally biased region" description="Basic and acidic residues" evidence="1">
    <location>
        <begin position="1"/>
        <end position="41"/>
    </location>
</feature>
<feature type="compositionally biased region" description="Basic and acidic residues" evidence="1">
    <location>
        <begin position="53"/>
        <end position="68"/>
    </location>
</feature>
<keyword evidence="3" id="KW-1185">Reference proteome</keyword>
<evidence type="ECO:0000256" key="1">
    <source>
        <dbReference type="SAM" id="MobiDB-lite"/>
    </source>
</evidence>
<reference evidence="2" key="1">
    <citation type="submission" date="2023-11" db="EMBL/GenBank/DDBJ databases">
        <title>Genome assemblies of two species of porcelain crab, Petrolisthes cinctipes and Petrolisthes manimaculis (Anomura: Porcellanidae).</title>
        <authorList>
            <person name="Angst P."/>
        </authorList>
    </citation>
    <scope>NUCLEOTIDE SEQUENCE</scope>
    <source>
        <strain evidence="2">PB745_02</strain>
        <tissue evidence="2">Gill</tissue>
    </source>
</reference>
<feature type="region of interest" description="Disordered" evidence="1">
    <location>
        <begin position="1"/>
        <end position="68"/>
    </location>
</feature>
<name>A0AAE1TTA2_9EUCA</name>
<dbReference type="AlphaFoldDB" id="A0AAE1TTA2"/>
<dbReference type="EMBL" id="JAWZYT010004284">
    <property type="protein sequence ID" value="KAK4294454.1"/>
    <property type="molecule type" value="Genomic_DNA"/>
</dbReference>
<sequence>MDTGRRDVTVDRCERRQHTHRLDRSTRARQERGDRKKERTDSGGQQARSGEVYQKESVKEKQRDDEIE</sequence>
<proteinExistence type="predicted"/>